<feature type="compositionally biased region" description="Basic and acidic residues" evidence="3">
    <location>
        <begin position="90"/>
        <end position="102"/>
    </location>
</feature>
<dbReference type="InterPro" id="IPR050248">
    <property type="entry name" value="Polysacc_deacetylase_ArnD"/>
</dbReference>
<dbReference type="PANTHER" id="PTHR10587">
    <property type="entry name" value="GLYCOSYL TRANSFERASE-RELATED"/>
    <property type="match status" value="1"/>
</dbReference>
<evidence type="ECO:0000259" key="5">
    <source>
        <dbReference type="PROSITE" id="PS51677"/>
    </source>
</evidence>
<keyword evidence="1" id="KW-0479">Metal-binding</keyword>
<feature type="chain" id="PRO_5039488341" evidence="4">
    <location>
        <begin position="43"/>
        <end position="315"/>
    </location>
</feature>
<dbReference type="GO" id="GO:0005975">
    <property type="term" value="P:carbohydrate metabolic process"/>
    <property type="evidence" value="ECO:0007669"/>
    <property type="project" value="InterPro"/>
</dbReference>
<feature type="domain" description="NodB homology" evidence="5">
    <location>
        <begin position="122"/>
        <end position="299"/>
    </location>
</feature>
<dbReference type="Gene3D" id="3.20.20.370">
    <property type="entry name" value="Glycoside hydrolase/deacetylase"/>
    <property type="match status" value="1"/>
</dbReference>
<dbReference type="PANTHER" id="PTHR10587:SF133">
    <property type="entry name" value="CHITIN DEACETYLASE 1-RELATED"/>
    <property type="match status" value="1"/>
</dbReference>
<dbReference type="CDD" id="cd10917">
    <property type="entry name" value="CE4_NodB_like_6s_7s"/>
    <property type="match status" value="1"/>
</dbReference>
<evidence type="ECO:0000256" key="4">
    <source>
        <dbReference type="SAM" id="SignalP"/>
    </source>
</evidence>
<feature type="region of interest" description="Disordered" evidence="3">
    <location>
        <begin position="70"/>
        <end position="116"/>
    </location>
</feature>
<proteinExistence type="predicted"/>
<dbReference type="SUPFAM" id="SSF88713">
    <property type="entry name" value="Glycoside hydrolase/deacetylase"/>
    <property type="match status" value="1"/>
</dbReference>
<dbReference type="AlphaFoldDB" id="A0A3Q9G0U2"/>
<gene>
    <name evidence="6" type="ORF">EKH77_28975</name>
</gene>
<reference evidence="6 7" key="1">
    <citation type="submission" date="2018-12" db="EMBL/GenBank/DDBJ databases">
        <title>The whole draft genome of Streptomyce luteoverticillatus CGMCC 15060.</title>
        <authorList>
            <person name="Feng Z."/>
            <person name="Chen G."/>
            <person name="Zhang J."/>
            <person name="Zhu H."/>
            <person name="Yu X."/>
            <person name="Zhang W."/>
            <person name="Zhang X."/>
        </authorList>
    </citation>
    <scope>NUCLEOTIDE SEQUENCE [LARGE SCALE GENOMIC DNA]</scope>
    <source>
        <strain evidence="6 7">CGMCC 15060</strain>
    </source>
</reference>
<feature type="signal peptide" evidence="4">
    <location>
        <begin position="1"/>
        <end position="42"/>
    </location>
</feature>
<evidence type="ECO:0000313" key="7">
    <source>
        <dbReference type="Proteomes" id="UP000267900"/>
    </source>
</evidence>
<feature type="region of interest" description="Disordered" evidence="3">
    <location>
        <begin position="1"/>
        <end position="22"/>
    </location>
</feature>
<accession>A0A3Q9G0U2</accession>
<dbReference type="GO" id="GO:0046872">
    <property type="term" value="F:metal ion binding"/>
    <property type="evidence" value="ECO:0007669"/>
    <property type="project" value="UniProtKB-KW"/>
</dbReference>
<keyword evidence="4" id="KW-0732">Signal</keyword>
<dbReference type="PROSITE" id="PS51677">
    <property type="entry name" value="NODB"/>
    <property type="match status" value="1"/>
</dbReference>
<dbReference type="RefSeq" id="WP_126917206.1">
    <property type="nucleotide sequence ID" value="NZ_CP034587.1"/>
</dbReference>
<keyword evidence="2" id="KW-0378">Hydrolase</keyword>
<dbReference type="Pfam" id="PF01522">
    <property type="entry name" value="Polysacc_deac_1"/>
    <property type="match status" value="1"/>
</dbReference>
<evidence type="ECO:0000256" key="3">
    <source>
        <dbReference type="SAM" id="MobiDB-lite"/>
    </source>
</evidence>
<dbReference type="InterPro" id="IPR002509">
    <property type="entry name" value="NODB_dom"/>
</dbReference>
<sequence length="315" mass="34408">MSGYGEVFRRGRGRHRRRRRAPLKTAAAVSALVTCSAFAVHAVDDDQEDCVPLPAGAKGGRGDLPAWCHGHRAGGAPAGKGGPGDTGDGVARDGDSGHRDRPAAPPAPEGVYDRERCGNTSGRVLLTLDDWPYNDPERSVRIGAQLKAQGIRAAFFLIGKFAAQYPQITRQLRQQGHWVGNHSYTHRHLPSLDDDELHDEIHNGVAGNLLRPPYGDAGERERELAAELGFRICNWTIDTHDWEKTQGHARSVDDIRASVRDATPEEKRNGVVLGHLFSNFPDALPDIVSDLQAQGYQVCRNNGPVTEKVPYPLDC</sequence>
<dbReference type="OrthoDB" id="3521160at2"/>
<protein>
    <submittedName>
        <fullName evidence="6">Polysaccharide deacetylase family protein</fullName>
    </submittedName>
</protein>
<name>A0A3Q9G0U2_STRLT</name>
<evidence type="ECO:0000256" key="2">
    <source>
        <dbReference type="ARBA" id="ARBA00022801"/>
    </source>
</evidence>
<keyword evidence="7" id="KW-1185">Reference proteome</keyword>
<dbReference type="InterPro" id="IPR011330">
    <property type="entry name" value="Glyco_hydro/deAcase_b/a-brl"/>
</dbReference>
<dbReference type="GO" id="GO:0016020">
    <property type="term" value="C:membrane"/>
    <property type="evidence" value="ECO:0007669"/>
    <property type="project" value="TreeGrafter"/>
</dbReference>
<organism evidence="6 7">
    <name type="scientific">Streptomyces luteoverticillatus</name>
    <name type="common">Streptoverticillium luteoverticillatus</name>
    <dbReference type="NCBI Taxonomy" id="66425"/>
    <lineage>
        <taxon>Bacteria</taxon>
        <taxon>Bacillati</taxon>
        <taxon>Actinomycetota</taxon>
        <taxon>Actinomycetes</taxon>
        <taxon>Kitasatosporales</taxon>
        <taxon>Streptomycetaceae</taxon>
        <taxon>Streptomyces</taxon>
    </lineage>
</organism>
<evidence type="ECO:0000313" key="6">
    <source>
        <dbReference type="EMBL" id="AZQ74704.1"/>
    </source>
</evidence>
<dbReference type="GO" id="GO:0016810">
    <property type="term" value="F:hydrolase activity, acting on carbon-nitrogen (but not peptide) bonds"/>
    <property type="evidence" value="ECO:0007669"/>
    <property type="project" value="InterPro"/>
</dbReference>
<dbReference type="Proteomes" id="UP000267900">
    <property type="component" value="Chromosome"/>
</dbReference>
<feature type="compositionally biased region" description="Basic residues" evidence="3">
    <location>
        <begin position="10"/>
        <end position="22"/>
    </location>
</feature>
<feature type="compositionally biased region" description="Gly residues" evidence="3">
    <location>
        <begin position="76"/>
        <end position="87"/>
    </location>
</feature>
<evidence type="ECO:0000256" key="1">
    <source>
        <dbReference type="ARBA" id="ARBA00022723"/>
    </source>
</evidence>
<dbReference type="EMBL" id="CP034587">
    <property type="protein sequence ID" value="AZQ74704.1"/>
    <property type="molecule type" value="Genomic_DNA"/>
</dbReference>